<proteinExistence type="inferred from homology"/>
<dbReference type="InterPro" id="IPR029039">
    <property type="entry name" value="Flavoprotein-like_sf"/>
</dbReference>
<dbReference type="InterPro" id="IPR003680">
    <property type="entry name" value="Flavodoxin_fold"/>
</dbReference>
<evidence type="ECO:0000313" key="5">
    <source>
        <dbReference type="Proteomes" id="UP000009220"/>
    </source>
</evidence>
<dbReference type="GO" id="GO:0003955">
    <property type="term" value="F:NAD(P)H dehydrogenase (quinone) activity"/>
    <property type="evidence" value="ECO:0007669"/>
    <property type="project" value="TreeGrafter"/>
</dbReference>
<comment type="similarity">
    <text evidence="1">Belongs to the NAD(P)H dehydrogenase (quinone) family.</text>
</comment>
<feature type="domain" description="Flavodoxin-like fold" evidence="3">
    <location>
        <begin position="1"/>
        <end position="170"/>
    </location>
</feature>
<dbReference type="NCBIfam" id="NF007280">
    <property type="entry name" value="PRK09739.1"/>
    <property type="match status" value="1"/>
</dbReference>
<dbReference type="GO" id="GO:0005829">
    <property type="term" value="C:cytosol"/>
    <property type="evidence" value="ECO:0007669"/>
    <property type="project" value="TreeGrafter"/>
</dbReference>
<name>G0JP42_9PROT</name>
<dbReference type="AlphaFoldDB" id="G0JP42"/>
<dbReference type="EMBL" id="CP002985">
    <property type="protein sequence ID" value="AEM48457.1"/>
    <property type="molecule type" value="Genomic_DNA"/>
</dbReference>
<dbReference type="InterPro" id="IPR051545">
    <property type="entry name" value="NAD(P)H_dehydrogenase_qn"/>
</dbReference>
<reference evidence="4 5" key="1">
    <citation type="journal article" date="2011" name="J. Bacteriol.">
        <title>Draft genome of the psychrotolerant acidophile Acidithiobacillus ferrivorans SS3.</title>
        <authorList>
            <person name="Liljeqvist M."/>
            <person name="Valdes J."/>
            <person name="Holmes D.S."/>
            <person name="Dopson M."/>
        </authorList>
    </citation>
    <scope>NUCLEOTIDE SEQUENCE [LARGE SCALE GENOMIC DNA]</scope>
    <source>
        <strain evidence="4 5">SS3</strain>
    </source>
</reference>
<dbReference type="KEGG" id="afi:Acife_2359"/>
<dbReference type="RefSeq" id="WP_014029707.1">
    <property type="nucleotide sequence ID" value="NC_015942.1"/>
</dbReference>
<dbReference type="Pfam" id="PF02525">
    <property type="entry name" value="Flavodoxin_2"/>
    <property type="match status" value="1"/>
</dbReference>
<gene>
    <name evidence="4" type="ORF">Acife_2359</name>
</gene>
<evidence type="ECO:0000256" key="2">
    <source>
        <dbReference type="ARBA" id="ARBA00023002"/>
    </source>
</evidence>
<dbReference type="PANTHER" id="PTHR10204">
    <property type="entry name" value="NAD P H OXIDOREDUCTASE-RELATED"/>
    <property type="match status" value="1"/>
</dbReference>
<evidence type="ECO:0000256" key="1">
    <source>
        <dbReference type="ARBA" id="ARBA00006252"/>
    </source>
</evidence>
<dbReference type="STRING" id="743299.Acife_2359"/>
<dbReference type="eggNOG" id="COG2249">
    <property type="taxonomic scope" value="Bacteria"/>
</dbReference>
<dbReference type="Proteomes" id="UP000009220">
    <property type="component" value="Chromosome"/>
</dbReference>
<accession>G0JP42</accession>
<evidence type="ECO:0000259" key="3">
    <source>
        <dbReference type="Pfam" id="PF02525"/>
    </source>
</evidence>
<dbReference type="Gene3D" id="3.40.50.360">
    <property type="match status" value="1"/>
</dbReference>
<evidence type="ECO:0000313" key="4">
    <source>
        <dbReference type="EMBL" id="AEM48457.1"/>
    </source>
</evidence>
<keyword evidence="2" id="KW-0560">Oxidoreductase</keyword>
<dbReference type="HOGENOM" id="CLU_058643_1_1_6"/>
<organism evidence="4 5">
    <name type="scientific">Acidithiobacillus ferrivorans SS3</name>
    <dbReference type="NCBI Taxonomy" id="743299"/>
    <lineage>
        <taxon>Bacteria</taxon>
        <taxon>Pseudomonadati</taxon>
        <taxon>Pseudomonadota</taxon>
        <taxon>Acidithiobacillia</taxon>
        <taxon>Acidithiobacillales</taxon>
        <taxon>Acidithiobacillaceae</taxon>
        <taxon>Acidithiobacillus</taxon>
    </lineage>
</organism>
<sequence>MKIMVVVAHPRKESLCSGIFRAIISQLESLGHEVDCCDLYDEQFDACLRVEDEPDWDNPGKIYSDAVINYQARIVISDSLVLVFPIWWWSFPAILKGWIDRVWNNGWAYGSKKIPVSSVLVFSTASATSDTYSAEGYKDAIDQQIGKGIFEYCGIKDYSLNIYYDILSSDDGLNNILNDVINIINGKFA</sequence>
<dbReference type="PANTHER" id="PTHR10204:SF34">
    <property type="entry name" value="NAD(P)H DEHYDROGENASE [QUINONE] 1 ISOFORM 1"/>
    <property type="match status" value="1"/>
</dbReference>
<protein>
    <submittedName>
        <fullName evidence="4">NAD(P)H dehydrogenase (Quinone)</fullName>
    </submittedName>
</protein>
<dbReference type="SUPFAM" id="SSF52218">
    <property type="entry name" value="Flavoproteins"/>
    <property type="match status" value="1"/>
</dbReference>